<evidence type="ECO:0000256" key="1">
    <source>
        <dbReference type="SAM" id="SignalP"/>
    </source>
</evidence>
<dbReference type="Proteomes" id="UP001237105">
    <property type="component" value="Unassembled WGS sequence"/>
</dbReference>
<comment type="caution">
    <text evidence="2">The sequence shown here is derived from an EMBL/GenBank/DDBJ whole genome shotgun (WGS) entry which is preliminary data.</text>
</comment>
<gene>
    <name evidence="2" type="ORF">QIT00_31275</name>
</gene>
<organism evidence="2 3">
    <name type="scientific">Streptomyces luteolus</name>
    <dbReference type="NCBI Taxonomy" id="3043615"/>
    <lineage>
        <taxon>Bacteria</taxon>
        <taxon>Bacillati</taxon>
        <taxon>Actinomycetota</taxon>
        <taxon>Actinomycetes</taxon>
        <taxon>Kitasatosporales</taxon>
        <taxon>Streptomycetaceae</taxon>
        <taxon>Streptomyces</taxon>
    </lineage>
</organism>
<evidence type="ECO:0000313" key="2">
    <source>
        <dbReference type="EMBL" id="MDI3422975.1"/>
    </source>
</evidence>
<proteinExistence type="predicted"/>
<dbReference type="RefSeq" id="WP_282538823.1">
    <property type="nucleotide sequence ID" value="NZ_JASCIS010000045.1"/>
</dbReference>
<evidence type="ECO:0008006" key="4">
    <source>
        <dbReference type="Google" id="ProtNLM"/>
    </source>
</evidence>
<keyword evidence="3" id="KW-1185">Reference proteome</keyword>
<keyword evidence="1" id="KW-0732">Signal</keyword>
<sequence length="81" mass="8015">MIQAKRILVAVALAAGTTGLAAPAASAVSVSGELDSLAKTGISPEYRDAVPSVSGQLGKLNELRQLTDQAAPVTGLLGGIS</sequence>
<dbReference type="EMBL" id="JASCIS010000045">
    <property type="protein sequence ID" value="MDI3422975.1"/>
    <property type="molecule type" value="Genomic_DNA"/>
</dbReference>
<reference evidence="2 3" key="1">
    <citation type="submission" date="2023-05" db="EMBL/GenBank/DDBJ databases">
        <title>Draft genome sequence of Streptomyces sp. B-S-A12 isolated from a cave soil in Thailand.</title>
        <authorList>
            <person name="Chamroensaksri N."/>
            <person name="Muangham S."/>
        </authorList>
    </citation>
    <scope>NUCLEOTIDE SEQUENCE [LARGE SCALE GENOMIC DNA]</scope>
    <source>
        <strain evidence="2 3">B-S-A12</strain>
    </source>
</reference>
<feature type="signal peptide" evidence="1">
    <location>
        <begin position="1"/>
        <end position="21"/>
    </location>
</feature>
<protein>
    <recommendedName>
        <fullName evidence="4">Secreted protein</fullName>
    </recommendedName>
</protein>
<name>A0ABT6T5T6_9ACTN</name>
<evidence type="ECO:0000313" key="3">
    <source>
        <dbReference type="Proteomes" id="UP001237105"/>
    </source>
</evidence>
<feature type="chain" id="PRO_5046233648" description="Secreted protein" evidence="1">
    <location>
        <begin position="22"/>
        <end position="81"/>
    </location>
</feature>
<accession>A0ABT6T5T6</accession>